<feature type="domain" description="EF-hand" evidence="3">
    <location>
        <begin position="82"/>
        <end position="111"/>
    </location>
</feature>
<dbReference type="AlphaFoldDB" id="A0ABD3JKC3"/>
<sequence>MDMALEALEASPTEPSKPVSTDIDIEKVREAASAHFDDLTEDQKQAAKSFFETMDKDKSGNISVEEFMTFLSHAGLEDVDTDNLFAELDKDNNGTLSFKELVIFFYVLSRDEYKHLLKRRLVLMYPERIGRRTAGGANDEGRRWTTGDFLGLYRKLKGVYKLEEWVNENACSIL</sequence>
<reference evidence="4 5" key="1">
    <citation type="submission" date="2024-11" db="EMBL/GenBank/DDBJ databases">
        <title>Chromosome-level genome assembly of Eucalyptus globulus Labill. provides insights into its genome evolution.</title>
        <authorList>
            <person name="Li X."/>
        </authorList>
    </citation>
    <scope>NUCLEOTIDE SEQUENCE [LARGE SCALE GENOMIC DNA]</scope>
    <source>
        <strain evidence="4">CL2024</strain>
        <tissue evidence="4">Fresh tender leaves</tissue>
    </source>
</reference>
<proteinExistence type="predicted"/>
<dbReference type="PROSITE" id="PS00018">
    <property type="entry name" value="EF_HAND_1"/>
    <property type="match status" value="2"/>
</dbReference>
<dbReference type="InterPro" id="IPR011992">
    <property type="entry name" value="EF-hand-dom_pair"/>
</dbReference>
<dbReference type="SUPFAM" id="SSF47473">
    <property type="entry name" value="EF-hand"/>
    <property type="match status" value="1"/>
</dbReference>
<dbReference type="Gene3D" id="1.10.238.10">
    <property type="entry name" value="EF-hand"/>
    <property type="match status" value="1"/>
</dbReference>
<evidence type="ECO:0000256" key="2">
    <source>
        <dbReference type="SAM" id="MobiDB-lite"/>
    </source>
</evidence>
<feature type="region of interest" description="Disordered" evidence="2">
    <location>
        <begin position="1"/>
        <end position="20"/>
    </location>
</feature>
<feature type="domain" description="EF-hand" evidence="3">
    <location>
        <begin position="42"/>
        <end position="77"/>
    </location>
</feature>
<evidence type="ECO:0000313" key="5">
    <source>
        <dbReference type="Proteomes" id="UP001634007"/>
    </source>
</evidence>
<evidence type="ECO:0000259" key="3">
    <source>
        <dbReference type="PROSITE" id="PS50222"/>
    </source>
</evidence>
<dbReference type="Proteomes" id="UP001634007">
    <property type="component" value="Unassembled WGS sequence"/>
</dbReference>
<dbReference type="Pfam" id="PF13499">
    <property type="entry name" value="EF-hand_7"/>
    <property type="match status" value="1"/>
</dbReference>
<comment type="caution">
    <text evidence="4">The sequence shown here is derived from an EMBL/GenBank/DDBJ whole genome shotgun (WGS) entry which is preliminary data.</text>
</comment>
<accession>A0ABD3JKC3</accession>
<organism evidence="4 5">
    <name type="scientific">Eucalyptus globulus</name>
    <name type="common">Tasmanian blue gum</name>
    <dbReference type="NCBI Taxonomy" id="34317"/>
    <lineage>
        <taxon>Eukaryota</taxon>
        <taxon>Viridiplantae</taxon>
        <taxon>Streptophyta</taxon>
        <taxon>Embryophyta</taxon>
        <taxon>Tracheophyta</taxon>
        <taxon>Spermatophyta</taxon>
        <taxon>Magnoliopsida</taxon>
        <taxon>eudicotyledons</taxon>
        <taxon>Gunneridae</taxon>
        <taxon>Pentapetalae</taxon>
        <taxon>rosids</taxon>
        <taxon>malvids</taxon>
        <taxon>Myrtales</taxon>
        <taxon>Myrtaceae</taxon>
        <taxon>Myrtoideae</taxon>
        <taxon>Eucalypteae</taxon>
        <taxon>Eucalyptus</taxon>
    </lineage>
</organism>
<protein>
    <recommendedName>
        <fullName evidence="3">EF-hand domain-containing protein</fullName>
    </recommendedName>
</protein>
<dbReference type="InterPro" id="IPR002048">
    <property type="entry name" value="EF_hand_dom"/>
</dbReference>
<dbReference type="CDD" id="cd00051">
    <property type="entry name" value="EFh"/>
    <property type="match status" value="1"/>
</dbReference>
<dbReference type="PROSITE" id="PS50222">
    <property type="entry name" value="EF_HAND_2"/>
    <property type="match status" value="2"/>
</dbReference>
<keyword evidence="5" id="KW-1185">Reference proteome</keyword>
<gene>
    <name evidence="4" type="ORF">ACJRO7_031686</name>
</gene>
<dbReference type="InterPro" id="IPR018247">
    <property type="entry name" value="EF_Hand_1_Ca_BS"/>
</dbReference>
<name>A0ABD3JKC3_EUCGL</name>
<keyword evidence="1" id="KW-0106">Calcium</keyword>
<dbReference type="SMART" id="SM00054">
    <property type="entry name" value="EFh"/>
    <property type="match status" value="2"/>
</dbReference>
<evidence type="ECO:0000313" key="4">
    <source>
        <dbReference type="EMBL" id="KAL3726824.1"/>
    </source>
</evidence>
<evidence type="ECO:0000256" key="1">
    <source>
        <dbReference type="ARBA" id="ARBA00022837"/>
    </source>
</evidence>
<dbReference type="EMBL" id="JBJKBG010000008">
    <property type="protein sequence ID" value="KAL3726824.1"/>
    <property type="molecule type" value="Genomic_DNA"/>
</dbReference>